<dbReference type="AlphaFoldDB" id="A0A9P7Z9F1"/>
<comment type="catalytic activity">
    <reaction evidence="5">
        <text>[protein]-C-terminal S-[(2E,6E)-farnesyl]-L-cysteine + S-adenosyl-L-methionine = [protein]-C-terminal S-[(2E,6E)-farnesyl]-L-cysteine methyl ester + S-adenosyl-L-homocysteine</text>
        <dbReference type="Rhea" id="RHEA:21672"/>
        <dbReference type="Rhea" id="RHEA-COMP:12125"/>
        <dbReference type="Rhea" id="RHEA-COMP:12126"/>
        <dbReference type="ChEBI" id="CHEBI:57856"/>
        <dbReference type="ChEBI" id="CHEBI:59789"/>
        <dbReference type="ChEBI" id="CHEBI:90510"/>
        <dbReference type="ChEBI" id="CHEBI:90511"/>
        <dbReference type="EC" id="2.1.1.100"/>
    </reaction>
</comment>
<keyword evidence="5" id="KW-0949">S-adenosyl-L-methionine</keyword>
<evidence type="ECO:0000256" key="3">
    <source>
        <dbReference type="ARBA" id="ARBA00022989"/>
    </source>
</evidence>
<comment type="caution">
    <text evidence="6">The sequence shown here is derived from an EMBL/GenBank/DDBJ whole genome shotgun (WGS) entry which is preliminary data.</text>
</comment>
<dbReference type="Proteomes" id="UP000887226">
    <property type="component" value="Unassembled WGS sequence"/>
</dbReference>
<protein>
    <recommendedName>
        <fullName evidence="5">Protein-S-isoprenylcysteine O-methyltransferase</fullName>
        <ecNumber evidence="5">2.1.1.100</ecNumber>
    </recommendedName>
</protein>
<dbReference type="EMBL" id="MU253764">
    <property type="protein sequence ID" value="KAG9247732.1"/>
    <property type="molecule type" value="Genomic_DNA"/>
</dbReference>
<dbReference type="PANTHER" id="PTHR12714">
    <property type="entry name" value="PROTEIN-S ISOPRENYLCYSTEINE O-METHYLTRANSFERASE"/>
    <property type="match status" value="1"/>
</dbReference>
<feature type="transmembrane region" description="Helical" evidence="5">
    <location>
        <begin position="12"/>
        <end position="32"/>
    </location>
</feature>
<accession>A0A9P7Z9F1</accession>
<comment type="subcellular location">
    <subcellularLocation>
        <location evidence="5">Endoplasmic reticulum membrane</location>
        <topology evidence="5">Multi-pass membrane protein</topology>
    </subcellularLocation>
    <subcellularLocation>
        <location evidence="1">Membrane</location>
        <topology evidence="1">Multi-pass membrane protein</topology>
    </subcellularLocation>
</comment>
<proteinExistence type="inferred from homology"/>
<comment type="caution">
    <text evidence="5">Lacks conserved residue(s) required for the propagation of feature annotation.</text>
</comment>
<dbReference type="InterPro" id="IPR007269">
    <property type="entry name" value="ICMT_MeTrfase"/>
</dbReference>
<evidence type="ECO:0000313" key="7">
    <source>
        <dbReference type="Proteomes" id="UP000887226"/>
    </source>
</evidence>
<gene>
    <name evidence="6" type="ORF">BJ878DRAFT_140345</name>
</gene>
<evidence type="ECO:0000256" key="2">
    <source>
        <dbReference type="ARBA" id="ARBA00022692"/>
    </source>
</evidence>
<feature type="transmembrane region" description="Helical" evidence="5">
    <location>
        <begin position="53"/>
        <end position="78"/>
    </location>
</feature>
<keyword evidence="7" id="KW-1185">Reference proteome</keyword>
<sequence>MPLLSTLTDFVGALSLTLFILVVTYVTSFCFTPPTLNADTLNEVNRKSIANRLLFYYSCNAIVLLTGTYHALLCFTYPAPPSILCPNPTNLSPKLFTWNFHTILCIALILVSGQILLLCFNKLGTTSNFQLTEPKKLITSGIYSWLQHPSYAADFVILLTNGALIQRRDGVAACLLQKNIVDGKKFEIVFQIGYLLTVVVGCWALAKRVRNEESMLKRTFGTKWEEYHRHTKRFLPGVF</sequence>
<dbReference type="GO" id="GO:0032259">
    <property type="term" value="P:methylation"/>
    <property type="evidence" value="ECO:0007669"/>
    <property type="project" value="UniProtKB-KW"/>
</dbReference>
<keyword evidence="5" id="KW-0256">Endoplasmic reticulum</keyword>
<evidence type="ECO:0000256" key="5">
    <source>
        <dbReference type="RuleBase" id="RU362022"/>
    </source>
</evidence>
<dbReference type="Pfam" id="PF04140">
    <property type="entry name" value="ICMT"/>
    <property type="match status" value="1"/>
</dbReference>
<dbReference type="GO" id="GO:0005789">
    <property type="term" value="C:endoplasmic reticulum membrane"/>
    <property type="evidence" value="ECO:0007669"/>
    <property type="project" value="UniProtKB-SubCell"/>
</dbReference>
<feature type="transmembrane region" description="Helical" evidence="5">
    <location>
        <begin position="98"/>
        <end position="120"/>
    </location>
</feature>
<dbReference type="Gene3D" id="1.20.120.1630">
    <property type="match status" value="1"/>
</dbReference>
<keyword evidence="5" id="KW-0489">Methyltransferase</keyword>
<evidence type="ECO:0000313" key="6">
    <source>
        <dbReference type="EMBL" id="KAG9247732.1"/>
    </source>
</evidence>
<comment type="similarity">
    <text evidence="5">Belongs to the class VI-like SAM-binding methyltransferase superfamily. Isoprenylcysteine carboxyl methyltransferase family.</text>
</comment>
<keyword evidence="2 5" id="KW-0812">Transmembrane</keyword>
<dbReference type="OrthoDB" id="422086at2759"/>
<dbReference type="PANTHER" id="PTHR12714:SF9">
    <property type="entry name" value="PROTEIN-S-ISOPRENYLCYSTEINE O-METHYLTRANSFERASE"/>
    <property type="match status" value="1"/>
</dbReference>
<evidence type="ECO:0000256" key="4">
    <source>
        <dbReference type="ARBA" id="ARBA00023136"/>
    </source>
</evidence>
<keyword evidence="5" id="KW-0808">Transferase</keyword>
<keyword evidence="3 5" id="KW-1133">Transmembrane helix</keyword>
<reference evidence="6" key="1">
    <citation type="journal article" date="2021" name="IMA Fungus">
        <title>Genomic characterization of three marine fungi, including Emericellopsis atlantica sp. nov. with signatures of a generalist lifestyle and marine biomass degradation.</title>
        <authorList>
            <person name="Hagestad O.C."/>
            <person name="Hou L."/>
            <person name="Andersen J.H."/>
            <person name="Hansen E.H."/>
            <person name="Altermark B."/>
            <person name="Li C."/>
            <person name="Kuhnert E."/>
            <person name="Cox R.J."/>
            <person name="Crous P.W."/>
            <person name="Spatafora J.W."/>
            <person name="Lail K."/>
            <person name="Amirebrahimi M."/>
            <person name="Lipzen A."/>
            <person name="Pangilinan J."/>
            <person name="Andreopoulos W."/>
            <person name="Hayes R.D."/>
            <person name="Ng V."/>
            <person name="Grigoriev I.V."/>
            <person name="Jackson S.A."/>
            <person name="Sutton T.D.S."/>
            <person name="Dobson A.D.W."/>
            <person name="Rama T."/>
        </authorList>
    </citation>
    <scope>NUCLEOTIDE SEQUENCE</scope>
    <source>
        <strain evidence="6">TRa3180A</strain>
    </source>
</reference>
<keyword evidence="4 5" id="KW-0472">Membrane</keyword>
<organism evidence="6 7">
    <name type="scientific">Calycina marina</name>
    <dbReference type="NCBI Taxonomy" id="1763456"/>
    <lineage>
        <taxon>Eukaryota</taxon>
        <taxon>Fungi</taxon>
        <taxon>Dikarya</taxon>
        <taxon>Ascomycota</taxon>
        <taxon>Pezizomycotina</taxon>
        <taxon>Leotiomycetes</taxon>
        <taxon>Helotiales</taxon>
        <taxon>Pezizellaceae</taxon>
        <taxon>Calycina</taxon>
    </lineage>
</organism>
<name>A0A9P7Z9F1_9HELO</name>
<evidence type="ECO:0000256" key="1">
    <source>
        <dbReference type="ARBA" id="ARBA00004141"/>
    </source>
</evidence>
<dbReference type="GO" id="GO:0004671">
    <property type="term" value="F:protein C-terminal S-isoprenylcysteine carboxyl O-methyltransferase activity"/>
    <property type="evidence" value="ECO:0007669"/>
    <property type="project" value="UniProtKB-EC"/>
</dbReference>
<dbReference type="EC" id="2.1.1.100" evidence="5"/>